<proteinExistence type="predicted"/>
<reference evidence="1 2" key="1">
    <citation type="journal article" date="2018" name="Nat. Ecol. Evol.">
        <title>Pezizomycetes genomes reveal the molecular basis of ectomycorrhizal truffle lifestyle.</title>
        <authorList>
            <person name="Murat C."/>
            <person name="Payen T."/>
            <person name="Noel B."/>
            <person name="Kuo A."/>
            <person name="Morin E."/>
            <person name="Chen J."/>
            <person name="Kohler A."/>
            <person name="Krizsan K."/>
            <person name="Balestrini R."/>
            <person name="Da Silva C."/>
            <person name="Montanini B."/>
            <person name="Hainaut M."/>
            <person name="Levati E."/>
            <person name="Barry K.W."/>
            <person name="Belfiori B."/>
            <person name="Cichocki N."/>
            <person name="Clum A."/>
            <person name="Dockter R.B."/>
            <person name="Fauchery L."/>
            <person name="Guy J."/>
            <person name="Iotti M."/>
            <person name="Le Tacon F."/>
            <person name="Lindquist E.A."/>
            <person name="Lipzen A."/>
            <person name="Malagnac F."/>
            <person name="Mello A."/>
            <person name="Molinier V."/>
            <person name="Miyauchi S."/>
            <person name="Poulain J."/>
            <person name="Riccioni C."/>
            <person name="Rubini A."/>
            <person name="Sitrit Y."/>
            <person name="Splivallo R."/>
            <person name="Traeger S."/>
            <person name="Wang M."/>
            <person name="Zifcakova L."/>
            <person name="Wipf D."/>
            <person name="Zambonelli A."/>
            <person name="Paolocci F."/>
            <person name="Nowrousian M."/>
            <person name="Ottonello S."/>
            <person name="Baldrian P."/>
            <person name="Spatafora J.W."/>
            <person name="Henrissat B."/>
            <person name="Nagy L.G."/>
            <person name="Aury J.M."/>
            <person name="Wincker P."/>
            <person name="Grigoriev I.V."/>
            <person name="Bonfante P."/>
            <person name="Martin F.M."/>
        </authorList>
    </citation>
    <scope>NUCLEOTIDE SEQUENCE [LARGE SCALE GENOMIC DNA]</scope>
    <source>
        <strain evidence="1 2">120613-1</strain>
    </source>
</reference>
<evidence type="ECO:0000313" key="1">
    <source>
        <dbReference type="EMBL" id="RPA93742.1"/>
    </source>
</evidence>
<dbReference type="EMBL" id="ML120447">
    <property type="protein sequence ID" value="RPA93742.1"/>
    <property type="molecule type" value="Genomic_DNA"/>
</dbReference>
<dbReference type="Proteomes" id="UP000276215">
    <property type="component" value="Unassembled WGS sequence"/>
</dbReference>
<evidence type="ECO:0000313" key="2">
    <source>
        <dbReference type="Proteomes" id="UP000276215"/>
    </source>
</evidence>
<accession>A0A3N4J609</accession>
<name>A0A3N4J609_9PEZI</name>
<sequence>MIPIVYHRRADKTEFNNLSIPGKAPGALGIIKHEPHSAMRKIAAHPVLLLPCC</sequence>
<dbReference type="AlphaFoldDB" id="A0A3N4J609"/>
<protein>
    <submittedName>
        <fullName evidence="1">Uncharacterized protein</fullName>
    </submittedName>
</protein>
<keyword evidence="2" id="KW-1185">Reference proteome</keyword>
<organism evidence="1 2">
    <name type="scientific">Choiromyces venosus 120613-1</name>
    <dbReference type="NCBI Taxonomy" id="1336337"/>
    <lineage>
        <taxon>Eukaryota</taxon>
        <taxon>Fungi</taxon>
        <taxon>Dikarya</taxon>
        <taxon>Ascomycota</taxon>
        <taxon>Pezizomycotina</taxon>
        <taxon>Pezizomycetes</taxon>
        <taxon>Pezizales</taxon>
        <taxon>Tuberaceae</taxon>
        <taxon>Choiromyces</taxon>
    </lineage>
</organism>
<gene>
    <name evidence="1" type="ORF">L873DRAFT_1815466</name>
</gene>